<organism evidence="1 2">
    <name type="scientific">Bifidobacterium callitrichidarum</name>
    <dbReference type="NCBI Taxonomy" id="2052941"/>
    <lineage>
        <taxon>Bacteria</taxon>
        <taxon>Bacillati</taxon>
        <taxon>Actinomycetota</taxon>
        <taxon>Actinomycetes</taxon>
        <taxon>Bifidobacteriales</taxon>
        <taxon>Bifidobacteriaceae</taxon>
        <taxon>Bifidobacterium</taxon>
    </lineage>
</organism>
<keyword evidence="2" id="KW-1185">Reference proteome</keyword>
<reference evidence="1 2" key="1">
    <citation type="journal article" date="2018" name="Int. J. Syst. Evol. Microbiol.">
        <title>Bifidobacterium callitrichidarum sp. nov. from the faeces of the emperor tamarin (Saguinus imperator).</title>
        <authorList>
            <person name="Modesto M."/>
            <person name="Michelini S."/>
            <person name="Sansosti M.C."/>
            <person name="De Filippo C."/>
            <person name="Cavalieri D."/>
            <person name="Qvirist L."/>
            <person name="Andlid T."/>
            <person name="Spiezio C."/>
            <person name="Sandri C."/>
            <person name="Pascarelli S."/>
            <person name="Sgorbati B."/>
            <person name="Mattarelli P."/>
        </authorList>
    </citation>
    <scope>NUCLEOTIDE SEQUENCE [LARGE SCALE GENOMIC DNA]</scope>
    <source>
        <strain evidence="1 2">TRI 5</strain>
    </source>
</reference>
<name>A0A2U2NC75_9BIFI</name>
<accession>A0A2U2NC75</accession>
<dbReference type="Proteomes" id="UP000245876">
    <property type="component" value="Unassembled WGS sequence"/>
</dbReference>
<evidence type="ECO:0000313" key="1">
    <source>
        <dbReference type="EMBL" id="PWG66634.1"/>
    </source>
</evidence>
<dbReference type="EMBL" id="QFFM01000003">
    <property type="protein sequence ID" value="PWG66634.1"/>
    <property type="molecule type" value="Genomic_DNA"/>
</dbReference>
<sequence length="128" mass="13905">MGFEVSEPAAYWIGGRESLTSNSRAHFNCEADGTYSVVIKDSRSNNECAMWRRVCRFCCLLLSLGIVREVWLPAAGSGQETVYIAGIRSQVEATAIHEAVLSCSPSVLDCLIGNLEACEQVKMLTIAA</sequence>
<comment type="caution">
    <text evidence="1">The sequence shown here is derived from an EMBL/GenBank/DDBJ whole genome shotgun (WGS) entry which is preliminary data.</text>
</comment>
<proteinExistence type="predicted"/>
<protein>
    <submittedName>
        <fullName evidence="1">Uncharacterized protein</fullName>
    </submittedName>
</protein>
<gene>
    <name evidence="1" type="ORF">DF196_01665</name>
</gene>
<evidence type="ECO:0000313" key="2">
    <source>
        <dbReference type="Proteomes" id="UP000245876"/>
    </source>
</evidence>
<dbReference type="AlphaFoldDB" id="A0A2U2NC75"/>